<gene>
    <name evidence="1" type="ORF">VMCG_05337</name>
</gene>
<organism evidence="1 2">
    <name type="scientific">Cytospora schulzeri</name>
    <dbReference type="NCBI Taxonomy" id="448051"/>
    <lineage>
        <taxon>Eukaryota</taxon>
        <taxon>Fungi</taxon>
        <taxon>Dikarya</taxon>
        <taxon>Ascomycota</taxon>
        <taxon>Pezizomycotina</taxon>
        <taxon>Sordariomycetes</taxon>
        <taxon>Sordariomycetidae</taxon>
        <taxon>Diaporthales</taxon>
        <taxon>Cytosporaceae</taxon>
        <taxon>Cytospora</taxon>
    </lineage>
</organism>
<name>A0A423WKA9_9PEZI</name>
<sequence length="426" mass="48025">MQAQQMASHSFDVDDATTAGTVGLHQEERMALKTSSEVFGNTTQGNSSMFNDVHRGSVFFNVHLNTQDPNRHARTAGSHSVSSPVGSQVVAAWKRQSENMLNDIRKIVDGIRYKHKRISRMFGSMAGPVPALEDFRAQKVLFEVTVENGQLFRRIQETFRKQQVLVTQSTYYYSSNPIEESSVVKEVHDRLGDIMENLTNVEQHFGLDDPAVRRVVPKRQKNGTDELAARLKYSEACEHWLHYPEEQEIPQVAGDGGQIQKLRALVQEKLSRRVRVRLARIIAESVLKFNATDWLRNDLDGENVLVYNINKNYEPHLRVQITKPGSSGPQNPGGDSRLGQTFLKLAGILSDIALGTSGRQGNDSNERLYRKVKKGLNMAYADVVRDCENMAHINGPNPKSNEAIMTEFYNKVVKSLRKLEKSFEVS</sequence>
<evidence type="ECO:0000313" key="2">
    <source>
        <dbReference type="Proteomes" id="UP000283895"/>
    </source>
</evidence>
<dbReference type="Proteomes" id="UP000283895">
    <property type="component" value="Unassembled WGS sequence"/>
</dbReference>
<dbReference type="OrthoDB" id="5240605at2759"/>
<evidence type="ECO:0000313" key="1">
    <source>
        <dbReference type="EMBL" id="ROW03757.1"/>
    </source>
</evidence>
<proteinExistence type="predicted"/>
<protein>
    <submittedName>
        <fullName evidence="1">Uncharacterized protein</fullName>
    </submittedName>
</protein>
<dbReference type="EMBL" id="LKEA01000015">
    <property type="protein sequence ID" value="ROW03757.1"/>
    <property type="molecule type" value="Genomic_DNA"/>
</dbReference>
<comment type="caution">
    <text evidence="1">The sequence shown here is derived from an EMBL/GenBank/DDBJ whole genome shotgun (WGS) entry which is preliminary data.</text>
</comment>
<keyword evidence="2" id="KW-1185">Reference proteome</keyword>
<dbReference type="AlphaFoldDB" id="A0A423WKA9"/>
<reference evidence="1 2" key="1">
    <citation type="submission" date="2015-09" db="EMBL/GenBank/DDBJ databases">
        <title>Host preference determinants of Valsa canker pathogens revealed by comparative genomics.</title>
        <authorList>
            <person name="Yin Z."/>
            <person name="Huang L."/>
        </authorList>
    </citation>
    <scope>NUCLEOTIDE SEQUENCE [LARGE SCALE GENOMIC DNA]</scope>
    <source>
        <strain evidence="1 2">03-1</strain>
    </source>
</reference>
<accession>A0A423WKA9</accession>